<reference evidence="1 2" key="1">
    <citation type="submission" date="2015-09" db="EMBL/GenBank/DDBJ databases">
        <authorList>
            <consortium name="Swine Surveillance"/>
        </authorList>
    </citation>
    <scope>NUCLEOTIDE SEQUENCE [LARGE SCALE GENOMIC DNA]</scope>
    <source>
        <strain evidence="1 2">CECT 4357</strain>
    </source>
</reference>
<proteinExistence type="predicted"/>
<protein>
    <submittedName>
        <fullName evidence="1">Uncharacterized protein</fullName>
    </submittedName>
</protein>
<accession>A0A0P1F9C0</accession>
<gene>
    <name evidence="1" type="ORF">TG4357_01441</name>
</gene>
<dbReference type="EMBL" id="CYSA01000015">
    <property type="protein sequence ID" value="CUH64699.1"/>
    <property type="molecule type" value="Genomic_DNA"/>
</dbReference>
<evidence type="ECO:0000313" key="2">
    <source>
        <dbReference type="Proteomes" id="UP000051587"/>
    </source>
</evidence>
<dbReference type="Proteomes" id="UP000051587">
    <property type="component" value="Unassembled WGS sequence"/>
</dbReference>
<sequence>MPKDMFDTKKRPLKGRHVRFCDHALLAAFIRIFHCGGEPQQ</sequence>
<keyword evidence="2" id="KW-1185">Reference proteome</keyword>
<name>A0A0P1F9C0_THAGE</name>
<dbReference type="AlphaFoldDB" id="A0A0P1F9C0"/>
<organism evidence="1 2">
    <name type="scientific">Thalassovita gelatinovora</name>
    <name type="common">Thalassobius gelatinovorus</name>
    <dbReference type="NCBI Taxonomy" id="53501"/>
    <lineage>
        <taxon>Bacteria</taxon>
        <taxon>Pseudomonadati</taxon>
        <taxon>Pseudomonadota</taxon>
        <taxon>Alphaproteobacteria</taxon>
        <taxon>Rhodobacterales</taxon>
        <taxon>Roseobacteraceae</taxon>
        <taxon>Thalassovita</taxon>
    </lineage>
</organism>
<evidence type="ECO:0000313" key="1">
    <source>
        <dbReference type="EMBL" id="CUH64699.1"/>
    </source>
</evidence>